<evidence type="ECO:0000259" key="1">
    <source>
        <dbReference type="Pfam" id="PF13761"/>
    </source>
</evidence>
<dbReference type="Pfam" id="PF13761">
    <property type="entry name" value="DUF4166"/>
    <property type="match status" value="1"/>
</dbReference>
<gene>
    <name evidence="2" type="ORF">I2488_05195</name>
</gene>
<accession>A0ABS0HDP7</accession>
<protein>
    <submittedName>
        <fullName evidence="2">DUF4166 domain-containing protein</fullName>
    </submittedName>
</protein>
<keyword evidence="3" id="KW-1185">Reference proteome</keyword>
<dbReference type="InterPro" id="IPR025311">
    <property type="entry name" value="DUF4166"/>
</dbReference>
<evidence type="ECO:0000313" key="2">
    <source>
        <dbReference type="EMBL" id="MBF9150390.1"/>
    </source>
</evidence>
<name>A0ABS0HDP7_9SPHN</name>
<sequence length="233" mass="25372">MQNIVRELPDRQTGKPAASGANELIDLRFRQLLGAQEWASLPDAVRRRFGKRLGVGHSANYAGQVLSCRMNISGWILAQACRLIGAPLPLEREGGVAAIVSVTEDGVSGGQVWTRVYARKRGFPQVIHSAKRFAGPTGLEEYLGGGFGIALCVSAIEGGIRFSSDHYFLQLGRIRLRMPRWLAPGVLTIDHADCGGGSFTFTLALRHRLLGEVMHQHSRFCDQSDNQGGPAHD</sequence>
<comment type="caution">
    <text evidence="2">The sequence shown here is derived from an EMBL/GenBank/DDBJ whole genome shotgun (WGS) entry which is preliminary data.</text>
</comment>
<evidence type="ECO:0000313" key="3">
    <source>
        <dbReference type="Proteomes" id="UP000600799"/>
    </source>
</evidence>
<feature type="domain" description="DUF4166" evidence="1">
    <location>
        <begin position="41"/>
        <end position="220"/>
    </location>
</feature>
<dbReference type="EMBL" id="JADQDC010000003">
    <property type="protein sequence ID" value="MBF9150390.1"/>
    <property type="molecule type" value="Genomic_DNA"/>
</dbReference>
<reference evidence="2 3" key="1">
    <citation type="submission" date="2020-11" db="EMBL/GenBank/DDBJ databases">
        <title>The genome sequence of Novosphingobium sp. 1Y9A.</title>
        <authorList>
            <person name="Liu Y."/>
        </authorList>
    </citation>
    <scope>NUCLEOTIDE SEQUENCE [LARGE SCALE GENOMIC DNA]</scope>
    <source>
        <strain evidence="2 3">1Y9A</strain>
    </source>
</reference>
<proteinExistence type="predicted"/>
<organism evidence="2 3">
    <name type="scientific">Novosphingobium jiangmenense</name>
    <dbReference type="NCBI Taxonomy" id="2791981"/>
    <lineage>
        <taxon>Bacteria</taxon>
        <taxon>Pseudomonadati</taxon>
        <taxon>Pseudomonadota</taxon>
        <taxon>Alphaproteobacteria</taxon>
        <taxon>Sphingomonadales</taxon>
        <taxon>Sphingomonadaceae</taxon>
        <taxon>Novosphingobium</taxon>
    </lineage>
</organism>
<dbReference type="Proteomes" id="UP000600799">
    <property type="component" value="Unassembled WGS sequence"/>
</dbReference>